<dbReference type="Proteomes" id="UP000019376">
    <property type="component" value="Unassembled WGS sequence"/>
</dbReference>
<reference evidence="1 2" key="1">
    <citation type="journal article" date="2013" name="PLoS ONE">
        <title>Genomic and secretomic analyses reveal unique features of the lignocellulolytic enzyme system of Penicillium decumbens.</title>
        <authorList>
            <person name="Liu G."/>
            <person name="Zhang L."/>
            <person name="Wei X."/>
            <person name="Zou G."/>
            <person name="Qin Y."/>
            <person name="Ma L."/>
            <person name="Li J."/>
            <person name="Zheng H."/>
            <person name="Wang S."/>
            <person name="Wang C."/>
            <person name="Xun L."/>
            <person name="Zhao G.-P."/>
            <person name="Zhou Z."/>
            <person name="Qu Y."/>
        </authorList>
    </citation>
    <scope>NUCLEOTIDE SEQUENCE [LARGE SCALE GENOMIC DNA]</scope>
    <source>
        <strain evidence="2">114-2 / CGMCC 5302</strain>
    </source>
</reference>
<keyword evidence="2" id="KW-1185">Reference proteome</keyword>
<gene>
    <name evidence="1" type="ORF">PDE_02159</name>
</gene>
<dbReference type="EMBL" id="KB644410">
    <property type="protein sequence ID" value="EPS27216.1"/>
    <property type="molecule type" value="Genomic_DNA"/>
</dbReference>
<name>S7ZEV6_PENO1</name>
<evidence type="ECO:0000313" key="2">
    <source>
        <dbReference type="Proteomes" id="UP000019376"/>
    </source>
</evidence>
<accession>S7ZEV6</accession>
<evidence type="ECO:0000313" key="1">
    <source>
        <dbReference type="EMBL" id="EPS27216.1"/>
    </source>
</evidence>
<protein>
    <submittedName>
        <fullName evidence="1">Uncharacterized protein</fullName>
    </submittedName>
</protein>
<organism evidence="1 2">
    <name type="scientific">Penicillium oxalicum (strain 114-2 / CGMCC 5302)</name>
    <name type="common">Penicillium decumbens</name>
    <dbReference type="NCBI Taxonomy" id="933388"/>
    <lineage>
        <taxon>Eukaryota</taxon>
        <taxon>Fungi</taxon>
        <taxon>Dikarya</taxon>
        <taxon>Ascomycota</taxon>
        <taxon>Pezizomycotina</taxon>
        <taxon>Eurotiomycetes</taxon>
        <taxon>Eurotiomycetidae</taxon>
        <taxon>Eurotiales</taxon>
        <taxon>Aspergillaceae</taxon>
        <taxon>Penicillium</taxon>
    </lineage>
</organism>
<dbReference type="HOGENOM" id="CLU_3436845_0_0_1"/>
<proteinExistence type="predicted"/>
<sequence length="12" mass="1431">MDAFYISIVDTR</sequence>